<dbReference type="InterPro" id="IPR017853">
    <property type="entry name" value="GH"/>
</dbReference>
<dbReference type="InterPro" id="IPR015237">
    <property type="entry name" value="Alpha-amylase_C_pro"/>
</dbReference>
<keyword evidence="5" id="KW-0119">Carbohydrate metabolism</keyword>
<dbReference type="GO" id="GO:0005975">
    <property type="term" value="P:carbohydrate metabolic process"/>
    <property type="evidence" value="ECO:0007669"/>
    <property type="project" value="InterPro"/>
</dbReference>
<gene>
    <name evidence="10" type="ORF">CCAN12_760078</name>
    <name evidence="9" type="ORF">CGC54_06485</name>
</gene>
<dbReference type="EMBL" id="CP022389">
    <property type="protein sequence ID" value="ATA94000.1"/>
    <property type="molecule type" value="Genomic_DNA"/>
</dbReference>
<reference evidence="9" key="2">
    <citation type="journal article" date="2017" name="Genome Announc.">
        <title>Twelve Complete Reference Genomes of Clinical Isolates in the Capnocytophaga Genus.</title>
        <authorList>
            <person name="Villarma A."/>
            <person name="Gulvik C.A."/>
            <person name="Rowe L.A."/>
            <person name="Sheth M."/>
            <person name="Juieng P."/>
            <person name="Nicholson A.C."/>
            <person name="Loparev V.N."/>
            <person name="McQuiston J.R."/>
        </authorList>
    </citation>
    <scope>NUCLEOTIDE SEQUENCE</scope>
    <source>
        <strain evidence="9">H3936</strain>
    </source>
</reference>
<keyword evidence="6 10" id="KW-0326">Glycosidase</keyword>
<evidence type="ECO:0000256" key="4">
    <source>
        <dbReference type="ARBA" id="ARBA00022801"/>
    </source>
</evidence>
<accession>A0A0B7HLF6</accession>
<dbReference type="EC" id="3.2.1.98" evidence="10"/>
<dbReference type="AlphaFoldDB" id="A0A0B7HLF6"/>
<evidence type="ECO:0000313" key="11">
    <source>
        <dbReference type="Proteomes" id="UP000044026"/>
    </source>
</evidence>
<evidence type="ECO:0000256" key="1">
    <source>
        <dbReference type="ARBA" id="ARBA00001913"/>
    </source>
</evidence>
<dbReference type="GO" id="GO:0033927">
    <property type="term" value="F:glucan 1,4-alpha-maltohexaosidase activity"/>
    <property type="evidence" value="ECO:0007669"/>
    <property type="project" value="UniProtKB-EC"/>
</dbReference>
<dbReference type="Pfam" id="PF00128">
    <property type="entry name" value="Alpha-amylase"/>
    <property type="match status" value="1"/>
</dbReference>
<dbReference type="PANTHER" id="PTHR43447">
    <property type="entry name" value="ALPHA-AMYLASE"/>
    <property type="match status" value="1"/>
</dbReference>
<dbReference type="GO" id="GO:0005509">
    <property type="term" value="F:calcium ion binding"/>
    <property type="evidence" value="ECO:0007669"/>
    <property type="project" value="InterPro"/>
</dbReference>
<evidence type="ECO:0000256" key="2">
    <source>
        <dbReference type="ARBA" id="ARBA00008061"/>
    </source>
</evidence>
<reference evidence="10 11" key="1">
    <citation type="submission" date="2015-01" db="EMBL/GenBank/DDBJ databases">
        <authorList>
            <person name="Xiang T."/>
            <person name="Song Y."/>
            <person name="Huang L."/>
            <person name="Wang B."/>
            <person name="Wu P."/>
        </authorList>
    </citation>
    <scope>NUCLEOTIDE SEQUENCE [LARGE SCALE GENOMIC DNA]</scope>
    <source>
        <strain evidence="10 11">Cc12</strain>
    </source>
</reference>
<organism evidence="10 11">
    <name type="scientific">Capnocytophaga canimorsus</name>
    <dbReference type="NCBI Taxonomy" id="28188"/>
    <lineage>
        <taxon>Bacteria</taxon>
        <taxon>Pseudomonadati</taxon>
        <taxon>Bacteroidota</taxon>
        <taxon>Flavobacteriia</taxon>
        <taxon>Flavobacteriales</taxon>
        <taxon>Flavobacteriaceae</taxon>
        <taxon>Capnocytophaga</taxon>
    </lineage>
</organism>
<keyword evidence="4 10" id="KW-0378">Hydrolase</keyword>
<comment type="cofactor">
    <cofactor evidence="1">
        <name>Ca(2+)</name>
        <dbReference type="ChEBI" id="CHEBI:29108"/>
    </cofactor>
</comment>
<evidence type="ECO:0000313" key="10">
    <source>
        <dbReference type="EMBL" id="CEN39499.1"/>
    </source>
</evidence>
<dbReference type="SUPFAM" id="SSF51445">
    <property type="entry name" value="(Trans)glycosidases"/>
    <property type="match status" value="1"/>
</dbReference>
<feature type="active site" description="Proton donor" evidence="7">
    <location>
        <position position="263"/>
    </location>
</feature>
<dbReference type="RefSeq" id="WP_042001351.1">
    <property type="nucleotide sequence ID" value="NZ_CP022382.1"/>
</dbReference>
<reference evidence="12" key="3">
    <citation type="submission" date="2017-06" db="EMBL/GenBank/DDBJ databases">
        <title>Capnocytophaga spp. assemblies.</title>
        <authorList>
            <person name="Gulvik C.A."/>
        </authorList>
    </citation>
    <scope>NUCLEOTIDE SEQUENCE [LARGE SCALE GENOMIC DNA]</scope>
    <source>
        <strain evidence="12">H3936</strain>
    </source>
</reference>
<keyword evidence="3" id="KW-0479">Metal-binding</keyword>
<dbReference type="Proteomes" id="UP000044026">
    <property type="component" value="Unassembled WGS sequence"/>
</dbReference>
<feature type="active site" description="Nucleophile" evidence="7">
    <location>
        <position position="239"/>
    </location>
</feature>
<dbReference type="InterPro" id="IPR006047">
    <property type="entry name" value="GH13_cat_dom"/>
</dbReference>
<evidence type="ECO:0000256" key="7">
    <source>
        <dbReference type="PIRSR" id="PIRSR001021-1"/>
    </source>
</evidence>
<dbReference type="Gene3D" id="3.20.20.80">
    <property type="entry name" value="Glycosidases"/>
    <property type="match status" value="1"/>
</dbReference>
<evidence type="ECO:0000313" key="9">
    <source>
        <dbReference type="EMBL" id="ATA94000.1"/>
    </source>
</evidence>
<proteinExistence type="inferred from homology"/>
<dbReference type="CDD" id="cd11314">
    <property type="entry name" value="AmyAc_arch_bac_plant_AmyA"/>
    <property type="match status" value="1"/>
</dbReference>
<dbReference type="Proteomes" id="UP000243753">
    <property type="component" value="Chromosome"/>
</dbReference>
<dbReference type="Pfam" id="PF09154">
    <property type="entry name" value="Alpha-amy_C_pro"/>
    <property type="match status" value="1"/>
</dbReference>
<dbReference type="SMART" id="SM00642">
    <property type="entry name" value="Aamy"/>
    <property type="match status" value="1"/>
</dbReference>
<dbReference type="EMBL" id="CDOE01000074">
    <property type="protein sequence ID" value="CEN39499.1"/>
    <property type="molecule type" value="Genomic_DNA"/>
</dbReference>
<sequence>MKKNILTMVFVSLLLFQCGKKDNNDAPTPPQEVTPLNLSAMDNGNRVMMQTFYWDVEPRGDWWNLTATKLTDWKANGVNRIWLPPATKGQSGGYSMGYDPSDYFDFGEYNQHGTVETRFGSRAELENLIKKAHDNGLEVIADMVLGHNSGGGLEHNITRGKDTYTMFNEQHGNASGKFNRSHLDFHPNDYHCCDEAADFFSEQDLCHHKEYVQNWLWKSDESVAKYYKNTMKFDGWRFDYVKSFGAWVVKDWMASVGGFAVGEYWDGDAQKLKNWVDESGGVPAFDFACFYKLEQALDKNDMRHLMGNQMLRTIYPDKAVTFVANHDTEKDKNLDNIISKERKLLAYAYMLTHSGYPTIFISDYENDEFKAKIQNLLLIHRSLAVGEEKFYLASDTEFIDFRLGDENSPGLMLFLNSGNAPATRTIPTHWKNKTLIDYTQQSATRPVTDANGKVTITVGANSYGVWSISK</sequence>
<dbReference type="Gene3D" id="2.60.40.1180">
    <property type="entry name" value="Golgi alpha-mannosidase II"/>
    <property type="match status" value="1"/>
</dbReference>
<dbReference type="PIRSF" id="PIRSF001021">
    <property type="entry name" value="Alph-amls_thrmst"/>
    <property type="match status" value="1"/>
</dbReference>
<evidence type="ECO:0000256" key="3">
    <source>
        <dbReference type="ARBA" id="ARBA00022723"/>
    </source>
</evidence>
<dbReference type="GeneID" id="69580644"/>
<evidence type="ECO:0000259" key="8">
    <source>
        <dbReference type="SMART" id="SM00642"/>
    </source>
</evidence>
<protein>
    <submittedName>
        <fullName evidence="9">Alpha-amylase</fullName>
    </submittedName>
    <submittedName>
        <fullName evidence="10">Bla</fullName>
        <ecNumber evidence="10">3.2.1.98</ecNumber>
    </submittedName>
</protein>
<feature type="domain" description="Glycosyl hydrolase family 13 catalytic" evidence="8">
    <location>
        <begin position="46"/>
        <end position="380"/>
    </location>
</feature>
<evidence type="ECO:0000313" key="12">
    <source>
        <dbReference type="Proteomes" id="UP000243753"/>
    </source>
</evidence>
<dbReference type="InterPro" id="IPR013780">
    <property type="entry name" value="Glyco_hydro_b"/>
</dbReference>
<evidence type="ECO:0000256" key="5">
    <source>
        <dbReference type="ARBA" id="ARBA00023277"/>
    </source>
</evidence>
<comment type="similarity">
    <text evidence="2">Belongs to the glycosyl hydrolase 13 family.</text>
</comment>
<dbReference type="NCBIfam" id="NF006970">
    <property type="entry name" value="PRK09441.1-3"/>
    <property type="match status" value="1"/>
</dbReference>
<evidence type="ECO:0000256" key="6">
    <source>
        <dbReference type="ARBA" id="ARBA00023295"/>
    </source>
</evidence>
<dbReference type="InterPro" id="IPR013776">
    <property type="entry name" value="A-amylase_thermo"/>
</dbReference>
<name>A0A0B7HLF6_9FLAO</name>